<organism evidence="1 2">
    <name type="scientific">Actinocorallia aurantiaca</name>
    <dbReference type="NCBI Taxonomy" id="46204"/>
    <lineage>
        <taxon>Bacteria</taxon>
        <taxon>Bacillati</taxon>
        <taxon>Actinomycetota</taxon>
        <taxon>Actinomycetes</taxon>
        <taxon>Streptosporangiales</taxon>
        <taxon>Thermomonosporaceae</taxon>
        <taxon>Actinocorallia</taxon>
    </lineage>
</organism>
<sequence>MAISNEEQQLRDETRTVLLEAIKASARHLGSSSGSVGGASLKDLAEAYAILTDSKKPPSGFYSA</sequence>
<dbReference type="Proteomes" id="UP001501842">
    <property type="component" value="Unassembled WGS sequence"/>
</dbReference>
<evidence type="ECO:0000313" key="1">
    <source>
        <dbReference type="EMBL" id="GAA2731052.1"/>
    </source>
</evidence>
<name>A0ABP6GW26_9ACTN</name>
<proteinExistence type="predicted"/>
<protein>
    <submittedName>
        <fullName evidence="1">Uncharacterized protein</fullName>
    </submittedName>
</protein>
<gene>
    <name evidence="1" type="ORF">GCM10010439_45580</name>
</gene>
<dbReference type="EMBL" id="BAAATZ010000019">
    <property type="protein sequence ID" value="GAA2731052.1"/>
    <property type="molecule type" value="Genomic_DNA"/>
</dbReference>
<dbReference type="RefSeq" id="WP_344452668.1">
    <property type="nucleotide sequence ID" value="NZ_BAAATZ010000019.1"/>
</dbReference>
<reference evidence="2" key="1">
    <citation type="journal article" date="2019" name="Int. J. Syst. Evol. Microbiol.">
        <title>The Global Catalogue of Microorganisms (GCM) 10K type strain sequencing project: providing services to taxonomists for standard genome sequencing and annotation.</title>
        <authorList>
            <consortium name="The Broad Institute Genomics Platform"/>
            <consortium name="The Broad Institute Genome Sequencing Center for Infectious Disease"/>
            <person name="Wu L."/>
            <person name="Ma J."/>
        </authorList>
    </citation>
    <scope>NUCLEOTIDE SEQUENCE [LARGE SCALE GENOMIC DNA]</scope>
    <source>
        <strain evidence="2">JCM 8201</strain>
    </source>
</reference>
<evidence type="ECO:0000313" key="2">
    <source>
        <dbReference type="Proteomes" id="UP001501842"/>
    </source>
</evidence>
<comment type="caution">
    <text evidence="1">The sequence shown here is derived from an EMBL/GenBank/DDBJ whole genome shotgun (WGS) entry which is preliminary data.</text>
</comment>
<accession>A0ABP6GW26</accession>
<keyword evidence="2" id="KW-1185">Reference proteome</keyword>